<protein>
    <recommendedName>
        <fullName evidence="5">ABC transporter domain-containing protein</fullName>
    </recommendedName>
</protein>
<proteinExistence type="inferred from homology"/>
<evidence type="ECO:0000259" key="5">
    <source>
        <dbReference type="PROSITE" id="PS50893"/>
    </source>
</evidence>
<dbReference type="Gene3D" id="3.40.50.300">
    <property type="entry name" value="P-loop containing nucleotide triphosphate hydrolases"/>
    <property type="match status" value="1"/>
</dbReference>
<dbReference type="SMART" id="SM00382">
    <property type="entry name" value="AAA"/>
    <property type="match status" value="1"/>
</dbReference>
<keyword evidence="3" id="KW-0547">Nucleotide-binding</keyword>
<evidence type="ECO:0000256" key="4">
    <source>
        <dbReference type="ARBA" id="ARBA00022840"/>
    </source>
</evidence>
<dbReference type="PANTHER" id="PTHR24220:SF689">
    <property type="entry name" value="LIPOPROTEIN-RELEASING SYSTEM ATP-BINDING PROTEIN LOLD"/>
    <property type="match status" value="1"/>
</dbReference>
<dbReference type="PROSITE" id="PS00211">
    <property type="entry name" value="ABC_TRANSPORTER_1"/>
    <property type="match status" value="1"/>
</dbReference>
<dbReference type="InterPro" id="IPR017911">
    <property type="entry name" value="MacB-like_ATP-bd"/>
</dbReference>
<dbReference type="OrthoDB" id="9802264at2"/>
<sequence length="222" mass="24425">MGILKLIDVSYSYQNQYQTVHAVKNVNLEIEQGKVHAIIGKSGSGKSTLLSLMAGLTLPKSGDILYEGESIKKIRLEEYRRDKASVIYQTFNLFPLMTVLENVIFPLELKGMKHSEAKEIAIKHIESVGLSKDHCKRFPNMLSGGERQRVAIARALATGSKLLLGDEPTGSLDVANGDIVVKLLTNLAHKDNLAVVIVTHDLSIAQKADVVFQMQDGRLSLM</sequence>
<keyword evidence="7" id="KW-1185">Reference proteome</keyword>
<feature type="domain" description="ABC transporter" evidence="5">
    <location>
        <begin position="4"/>
        <end position="222"/>
    </location>
</feature>
<evidence type="ECO:0000313" key="7">
    <source>
        <dbReference type="Proteomes" id="UP000236497"/>
    </source>
</evidence>
<dbReference type="EMBL" id="CVTD020000011">
    <property type="protein sequence ID" value="CRZ34151.1"/>
    <property type="molecule type" value="Genomic_DNA"/>
</dbReference>
<comment type="similarity">
    <text evidence="1">Belongs to the ABC transporter superfamily.</text>
</comment>
<dbReference type="CDD" id="cd03255">
    <property type="entry name" value="ABC_MJ0796_LolCDE_FtsE"/>
    <property type="match status" value="1"/>
</dbReference>
<evidence type="ECO:0000256" key="3">
    <source>
        <dbReference type="ARBA" id="ARBA00022741"/>
    </source>
</evidence>
<dbReference type="SUPFAM" id="SSF52540">
    <property type="entry name" value="P-loop containing nucleoside triphosphate hydrolases"/>
    <property type="match status" value="1"/>
</dbReference>
<dbReference type="GO" id="GO:0016887">
    <property type="term" value="F:ATP hydrolysis activity"/>
    <property type="evidence" value="ECO:0007669"/>
    <property type="project" value="InterPro"/>
</dbReference>
<organism evidence="6 7">
    <name type="scientific">Herbinix hemicellulosilytica</name>
    <dbReference type="NCBI Taxonomy" id="1564487"/>
    <lineage>
        <taxon>Bacteria</taxon>
        <taxon>Bacillati</taxon>
        <taxon>Bacillota</taxon>
        <taxon>Clostridia</taxon>
        <taxon>Lachnospirales</taxon>
        <taxon>Lachnospiraceae</taxon>
        <taxon>Herbinix</taxon>
    </lineage>
</organism>
<dbReference type="Pfam" id="PF00005">
    <property type="entry name" value="ABC_tran"/>
    <property type="match status" value="1"/>
</dbReference>
<dbReference type="RefSeq" id="WP_103202275.1">
    <property type="nucleotide sequence ID" value="NZ_CVTD020000011.1"/>
</dbReference>
<evidence type="ECO:0000313" key="6">
    <source>
        <dbReference type="EMBL" id="CRZ34151.1"/>
    </source>
</evidence>
<keyword evidence="4" id="KW-0067">ATP-binding</keyword>
<dbReference type="Proteomes" id="UP000236497">
    <property type="component" value="Unassembled WGS sequence"/>
</dbReference>
<name>A0A0H5SH80_HERHM</name>
<keyword evidence="2" id="KW-0813">Transport</keyword>
<reference evidence="6 7" key="1">
    <citation type="submission" date="2015-06" db="EMBL/GenBank/DDBJ databases">
        <authorList>
            <person name="Wibberg Daniel"/>
        </authorList>
    </citation>
    <scope>NUCLEOTIDE SEQUENCE [LARGE SCALE GENOMIC DNA]</scope>
    <source>
        <strain evidence="6 7">T3/55T</strain>
    </source>
</reference>
<gene>
    <name evidence="6" type="ORF">HHT355_0948</name>
</gene>
<dbReference type="PROSITE" id="PS50893">
    <property type="entry name" value="ABC_TRANSPORTER_2"/>
    <property type="match status" value="1"/>
</dbReference>
<evidence type="ECO:0000256" key="1">
    <source>
        <dbReference type="ARBA" id="ARBA00005417"/>
    </source>
</evidence>
<dbReference type="GO" id="GO:0005524">
    <property type="term" value="F:ATP binding"/>
    <property type="evidence" value="ECO:0007669"/>
    <property type="project" value="UniProtKB-KW"/>
</dbReference>
<dbReference type="GO" id="GO:0022857">
    <property type="term" value="F:transmembrane transporter activity"/>
    <property type="evidence" value="ECO:0007669"/>
    <property type="project" value="TreeGrafter"/>
</dbReference>
<dbReference type="InterPro" id="IPR027417">
    <property type="entry name" value="P-loop_NTPase"/>
</dbReference>
<accession>A0A0H5SH80</accession>
<dbReference type="InterPro" id="IPR003593">
    <property type="entry name" value="AAA+_ATPase"/>
</dbReference>
<evidence type="ECO:0000256" key="2">
    <source>
        <dbReference type="ARBA" id="ARBA00022448"/>
    </source>
</evidence>
<dbReference type="InterPro" id="IPR003439">
    <property type="entry name" value="ABC_transporter-like_ATP-bd"/>
</dbReference>
<dbReference type="AlphaFoldDB" id="A0A0H5SH80"/>
<dbReference type="InterPro" id="IPR017871">
    <property type="entry name" value="ABC_transporter-like_CS"/>
</dbReference>
<dbReference type="GO" id="GO:0005886">
    <property type="term" value="C:plasma membrane"/>
    <property type="evidence" value="ECO:0007669"/>
    <property type="project" value="TreeGrafter"/>
</dbReference>
<dbReference type="InterPro" id="IPR015854">
    <property type="entry name" value="ABC_transpr_LolD-like"/>
</dbReference>
<dbReference type="PANTHER" id="PTHR24220">
    <property type="entry name" value="IMPORT ATP-BINDING PROTEIN"/>
    <property type="match status" value="1"/>
</dbReference>